<name>F7R0T5_9LACO</name>
<sequence>MYFDDYDSYLKYAYGEKYMELPHKRKQKPHINIYEFNFESVFGGKF</sequence>
<dbReference type="Proteomes" id="UP000002971">
    <property type="component" value="Unassembled WGS sequence"/>
</dbReference>
<reference evidence="1 2" key="1">
    <citation type="journal article" date="2011" name="J. Bacteriol.">
        <title>Genome Sequence of Lactobacillus ruminis SPM0211, Isolated from a Fecal Sample from a Healthy Korean.</title>
        <authorList>
            <person name="Lee S."/>
            <person name="Cho Y.J."/>
            <person name="Lee A.H."/>
            <person name="Chun J."/>
            <person name="Ha N.J."/>
            <person name="Ko G."/>
        </authorList>
    </citation>
    <scope>NUCLEOTIDE SEQUENCE [LARGE SCALE GENOMIC DNA]</scope>
    <source>
        <strain evidence="1 2">SPM0211</strain>
    </source>
</reference>
<accession>F7R0T5</accession>
<evidence type="ECO:0000313" key="1">
    <source>
        <dbReference type="EMBL" id="EGM51661.1"/>
    </source>
</evidence>
<proteinExistence type="predicted"/>
<dbReference type="AlphaFoldDB" id="F7R0T5"/>
<gene>
    <name evidence="1" type="ORF">LRU_01175</name>
</gene>
<evidence type="ECO:0000313" key="2">
    <source>
        <dbReference type="Proteomes" id="UP000002971"/>
    </source>
</evidence>
<dbReference type="EMBL" id="AFOJ01000005">
    <property type="protein sequence ID" value="EGM51661.1"/>
    <property type="molecule type" value="Genomic_DNA"/>
</dbReference>
<comment type="caution">
    <text evidence="1">The sequence shown here is derived from an EMBL/GenBank/DDBJ whole genome shotgun (WGS) entry which is preliminary data.</text>
</comment>
<protein>
    <submittedName>
        <fullName evidence="1">Uncharacterized protein</fullName>
    </submittedName>
</protein>
<organism evidence="1 2">
    <name type="scientific">Ligilactobacillus ruminis SPM0211</name>
    <dbReference type="NCBI Taxonomy" id="1040964"/>
    <lineage>
        <taxon>Bacteria</taxon>
        <taxon>Bacillati</taxon>
        <taxon>Bacillota</taxon>
        <taxon>Bacilli</taxon>
        <taxon>Lactobacillales</taxon>
        <taxon>Lactobacillaceae</taxon>
        <taxon>Ligilactobacillus</taxon>
    </lineage>
</organism>